<dbReference type="Gene3D" id="2.60.40.10">
    <property type="entry name" value="Immunoglobulins"/>
    <property type="match status" value="1"/>
</dbReference>
<evidence type="ECO:0000313" key="4">
    <source>
        <dbReference type="Proteomes" id="UP000886998"/>
    </source>
</evidence>
<feature type="domain" description="Ig-like" evidence="2">
    <location>
        <begin position="1"/>
        <end position="65"/>
    </location>
</feature>
<sequence>MSRISWKRNGFFIRDHKEETMSSVYGGIATRSRISLLVTSSDDKSQFTCLAKSDEFKTAVTDSFTLRIRRKCSNCKRPRQSLPRPDWMHY</sequence>
<evidence type="ECO:0000313" key="3">
    <source>
        <dbReference type="EMBL" id="GFY47455.1"/>
    </source>
</evidence>
<dbReference type="Pfam" id="PF08205">
    <property type="entry name" value="C2-set_2"/>
    <property type="match status" value="1"/>
</dbReference>
<gene>
    <name evidence="3" type="primary">Nphs1_5</name>
    <name evidence="3" type="ORF">TNIN_282721</name>
</gene>
<dbReference type="InterPro" id="IPR007110">
    <property type="entry name" value="Ig-like_dom"/>
</dbReference>
<evidence type="ECO:0000256" key="1">
    <source>
        <dbReference type="ARBA" id="ARBA00023157"/>
    </source>
</evidence>
<accession>A0A8X6X748</accession>
<dbReference type="SUPFAM" id="SSF48726">
    <property type="entry name" value="Immunoglobulin"/>
    <property type="match status" value="1"/>
</dbReference>
<dbReference type="Proteomes" id="UP000886998">
    <property type="component" value="Unassembled WGS sequence"/>
</dbReference>
<keyword evidence="4" id="KW-1185">Reference proteome</keyword>
<organism evidence="3 4">
    <name type="scientific">Trichonephila inaurata madagascariensis</name>
    <dbReference type="NCBI Taxonomy" id="2747483"/>
    <lineage>
        <taxon>Eukaryota</taxon>
        <taxon>Metazoa</taxon>
        <taxon>Ecdysozoa</taxon>
        <taxon>Arthropoda</taxon>
        <taxon>Chelicerata</taxon>
        <taxon>Arachnida</taxon>
        <taxon>Araneae</taxon>
        <taxon>Araneomorphae</taxon>
        <taxon>Entelegynae</taxon>
        <taxon>Araneoidea</taxon>
        <taxon>Nephilidae</taxon>
        <taxon>Trichonephila</taxon>
        <taxon>Trichonephila inaurata</taxon>
    </lineage>
</organism>
<dbReference type="InterPro" id="IPR013783">
    <property type="entry name" value="Ig-like_fold"/>
</dbReference>
<evidence type="ECO:0000259" key="2">
    <source>
        <dbReference type="PROSITE" id="PS50835"/>
    </source>
</evidence>
<dbReference type="OrthoDB" id="5985519at2759"/>
<name>A0A8X6X748_9ARAC</name>
<dbReference type="InterPro" id="IPR036179">
    <property type="entry name" value="Ig-like_dom_sf"/>
</dbReference>
<comment type="caution">
    <text evidence="3">The sequence shown here is derived from an EMBL/GenBank/DDBJ whole genome shotgun (WGS) entry which is preliminary data.</text>
</comment>
<keyword evidence="1" id="KW-1015">Disulfide bond</keyword>
<dbReference type="EMBL" id="BMAV01005959">
    <property type="protein sequence ID" value="GFY47455.1"/>
    <property type="molecule type" value="Genomic_DNA"/>
</dbReference>
<proteinExistence type="predicted"/>
<dbReference type="PROSITE" id="PS50835">
    <property type="entry name" value="IG_LIKE"/>
    <property type="match status" value="1"/>
</dbReference>
<dbReference type="AlphaFoldDB" id="A0A8X6X748"/>
<dbReference type="InterPro" id="IPR013162">
    <property type="entry name" value="CD80_C2-set"/>
</dbReference>
<reference evidence="3" key="1">
    <citation type="submission" date="2020-08" db="EMBL/GenBank/DDBJ databases">
        <title>Multicomponent nature underlies the extraordinary mechanical properties of spider dragline silk.</title>
        <authorList>
            <person name="Kono N."/>
            <person name="Nakamura H."/>
            <person name="Mori M."/>
            <person name="Yoshida Y."/>
            <person name="Ohtoshi R."/>
            <person name="Malay A.D."/>
            <person name="Moran D.A.P."/>
            <person name="Tomita M."/>
            <person name="Numata K."/>
            <person name="Arakawa K."/>
        </authorList>
    </citation>
    <scope>NUCLEOTIDE SEQUENCE</scope>
</reference>
<protein>
    <submittedName>
        <fullName evidence="3">Nephrin</fullName>
    </submittedName>
</protein>